<evidence type="ECO:0000313" key="1">
    <source>
        <dbReference type="EMBL" id="GHC17323.1"/>
    </source>
</evidence>
<accession>A0ABQ3FBL2</accession>
<comment type="caution">
    <text evidence="1">The sequence shown here is derived from an EMBL/GenBank/DDBJ whole genome shotgun (WGS) entry which is preliminary data.</text>
</comment>
<organism evidence="1 2">
    <name type="scientific">Kushneria pakistanensis</name>
    <dbReference type="NCBI Taxonomy" id="1508770"/>
    <lineage>
        <taxon>Bacteria</taxon>
        <taxon>Pseudomonadati</taxon>
        <taxon>Pseudomonadota</taxon>
        <taxon>Gammaproteobacteria</taxon>
        <taxon>Oceanospirillales</taxon>
        <taxon>Halomonadaceae</taxon>
        <taxon>Kushneria</taxon>
    </lineage>
</organism>
<name>A0ABQ3FBL2_9GAMM</name>
<evidence type="ECO:0000313" key="2">
    <source>
        <dbReference type="Proteomes" id="UP000604243"/>
    </source>
</evidence>
<sequence length="47" mass="5442">MSASDYLRVHNTRLADMNALPRELLCRYLATCPAVVRRQLLMRLPGR</sequence>
<protein>
    <submittedName>
        <fullName evidence="1">Uncharacterized protein</fullName>
    </submittedName>
</protein>
<dbReference type="Proteomes" id="UP000604243">
    <property type="component" value="Unassembled WGS sequence"/>
</dbReference>
<keyword evidence="2" id="KW-1185">Reference proteome</keyword>
<proteinExistence type="predicted"/>
<dbReference type="EMBL" id="BMZM01000001">
    <property type="protein sequence ID" value="GHC17323.1"/>
    <property type="molecule type" value="Genomic_DNA"/>
</dbReference>
<reference evidence="2" key="1">
    <citation type="journal article" date="2019" name="Int. J. Syst. Evol. Microbiol.">
        <title>The Global Catalogue of Microorganisms (GCM) 10K type strain sequencing project: providing services to taxonomists for standard genome sequencing and annotation.</title>
        <authorList>
            <consortium name="The Broad Institute Genomics Platform"/>
            <consortium name="The Broad Institute Genome Sequencing Center for Infectious Disease"/>
            <person name="Wu L."/>
            <person name="Ma J."/>
        </authorList>
    </citation>
    <scope>NUCLEOTIDE SEQUENCE [LARGE SCALE GENOMIC DNA]</scope>
    <source>
        <strain evidence="2">KCTC 42082</strain>
    </source>
</reference>
<gene>
    <name evidence="1" type="ORF">GCM10010082_05560</name>
</gene>
<dbReference type="RefSeq" id="WP_189514886.1">
    <property type="nucleotide sequence ID" value="NZ_BMZM01000001.1"/>
</dbReference>